<keyword evidence="2" id="KW-1185">Reference proteome</keyword>
<organism evidence="1 2">
    <name type="scientific">Dethiobacter alkaliphilus AHT 1</name>
    <dbReference type="NCBI Taxonomy" id="555088"/>
    <lineage>
        <taxon>Bacteria</taxon>
        <taxon>Bacillati</taxon>
        <taxon>Bacillota</taxon>
        <taxon>Dethiobacteria</taxon>
        <taxon>Dethiobacterales</taxon>
        <taxon>Dethiobacteraceae</taxon>
        <taxon>Dethiobacter</taxon>
    </lineage>
</organism>
<evidence type="ECO:0000313" key="2">
    <source>
        <dbReference type="Proteomes" id="UP000006443"/>
    </source>
</evidence>
<reference evidence="1 2" key="1">
    <citation type="submission" date="2009-02" db="EMBL/GenBank/DDBJ databases">
        <title>Sequencing of the draft genome and assembly of Dethiobacter alkaliphilus AHT 1.</title>
        <authorList>
            <consortium name="US DOE Joint Genome Institute (JGI-PGF)"/>
            <person name="Lucas S."/>
            <person name="Copeland A."/>
            <person name="Lapidus A."/>
            <person name="Glavina del Rio T."/>
            <person name="Dalin E."/>
            <person name="Tice H."/>
            <person name="Bruce D."/>
            <person name="Goodwin L."/>
            <person name="Pitluck S."/>
            <person name="Larimer F."/>
            <person name="Land M.L."/>
            <person name="Hauser L."/>
            <person name="Muyzer G."/>
        </authorList>
    </citation>
    <scope>NUCLEOTIDE SEQUENCE [LARGE SCALE GENOMIC DNA]</scope>
    <source>
        <strain evidence="1 2">AHT 1</strain>
    </source>
</reference>
<name>C0GDA5_DETAL</name>
<dbReference type="AlphaFoldDB" id="C0GDA5"/>
<dbReference type="eggNOG" id="COG1283">
    <property type="taxonomic scope" value="Bacteria"/>
</dbReference>
<dbReference type="RefSeq" id="WP_008514652.1">
    <property type="nucleotide sequence ID" value="NZ_ACJM01000002.1"/>
</dbReference>
<comment type="caution">
    <text evidence="1">The sequence shown here is derived from an EMBL/GenBank/DDBJ whole genome shotgun (WGS) entry which is preliminary data.</text>
</comment>
<proteinExistence type="predicted"/>
<dbReference type="Proteomes" id="UP000006443">
    <property type="component" value="Unassembled WGS sequence"/>
</dbReference>
<gene>
    <name evidence="1" type="ORF">DealDRAFT_0556</name>
</gene>
<dbReference type="EMBL" id="ACJM01000002">
    <property type="protein sequence ID" value="EEG78626.1"/>
    <property type="molecule type" value="Genomic_DNA"/>
</dbReference>
<protein>
    <submittedName>
        <fullName evidence="1">Uncharacterized protein</fullName>
    </submittedName>
</protein>
<evidence type="ECO:0000313" key="1">
    <source>
        <dbReference type="EMBL" id="EEG78626.1"/>
    </source>
</evidence>
<sequence>MEKILSASASKEMYQIVSKLNQLFSEIHTAFMKNRLSLKYRQALEKLGKQISMGLVEFSESARQMDKNEALTVHATAVNLSKIFYDLLRLATQVEKKINSRTRFTNAAIKEMNDILCRTVSVLPHVADGLRTCNPVILAHVHKEVDTLRRDSANSINFHEDRLCEGKCHPRACIVYMQMLQHLQNILWHYKAMICRNNFPT</sequence>
<dbReference type="SUPFAM" id="SSF109755">
    <property type="entry name" value="PhoU-like"/>
    <property type="match status" value="1"/>
</dbReference>
<dbReference type="STRING" id="555088.DealDRAFT_0556"/>
<accession>C0GDA5</accession>